<gene>
    <name evidence="1" type="ordered locus">XALc_1687</name>
</gene>
<reference evidence="1 2" key="1">
    <citation type="journal article" date="2009" name="BMC Genomics">
        <title>The complete genome sequence of Xanthomonas albilineans provides new insights into the reductive genome evolution of the xylem-limited Xanthomonadaceae.</title>
        <authorList>
            <person name="Pieretti I."/>
            <person name="Royer M."/>
            <person name="Barbe V."/>
            <person name="Carrere S."/>
            <person name="Koebnik R."/>
            <person name="Cociancich S."/>
            <person name="Couloux A."/>
            <person name="Darrasse A."/>
            <person name="Gouzy J."/>
            <person name="Jacques M.A."/>
            <person name="Lauber E."/>
            <person name="Manceau C."/>
            <person name="Mangenot S."/>
            <person name="Poussier S."/>
            <person name="Segurens B."/>
            <person name="Szurek B."/>
            <person name="Verdier V."/>
            <person name="Arlat M."/>
            <person name="Rott P."/>
        </authorList>
    </citation>
    <scope>NUCLEOTIDE SEQUENCE [LARGE SCALE GENOMIC DNA]</scope>
    <source>
        <strain evidence="2">GPE PC73 / CFBP 7063</strain>
    </source>
</reference>
<proteinExistence type="predicted"/>
<dbReference type="RefSeq" id="WP_012916185.1">
    <property type="nucleotide sequence ID" value="NC_013722.1"/>
</dbReference>
<keyword evidence="2" id="KW-1185">Reference proteome</keyword>
<dbReference type="OrthoDB" id="6004517at2"/>
<protein>
    <submittedName>
        <fullName evidence="1">Uncharacterized protein</fullName>
    </submittedName>
</protein>
<accession>D2UDV0</accession>
<dbReference type="AlphaFoldDB" id="D2UDV0"/>
<name>D2UDV0_XANAP</name>
<dbReference type="KEGG" id="xal:XALC_1687"/>
<dbReference type="PATRIC" id="fig|29447.3.peg.1649"/>
<evidence type="ECO:0000313" key="2">
    <source>
        <dbReference type="Proteomes" id="UP000001890"/>
    </source>
</evidence>
<dbReference type="GeneID" id="57876998"/>
<evidence type="ECO:0000313" key="1">
    <source>
        <dbReference type="EMBL" id="CBA16184.1"/>
    </source>
</evidence>
<dbReference type="Proteomes" id="UP000001890">
    <property type="component" value="Chromosome"/>
</dbReference>
<sequence>MSEQHPAPSVHDCGLEAALQQMSIYLERLRSHVSDDRGMNTTTPRVSHVFVSESDLRLLQG</sequence>
<organism evidence="1 2">
    <name type="scientific">Xanthomonas albilineans (strain GPE PC73 / CFBP 7063)</name>
    <dbReference type="NCBI Taxonomy" id="380358"/>
    <lineage>
        <taxon>Bacteria</taxon>
        <taxon>Pseudomonadati</taxon>
        <taxon>Pseudomonadota</taxon>
        <taxon>Gammaproteobacteria</taxon>
        <taxon>Lysobacterales</taxon>
        <taxon>Lysobacteraceae</taxon>
        <taxon>Xanthomonas</taxon>
    </lineage>
</organism>
<dbReference type="EMBL" id="FP565176">
    <property type="protein sequence ID" value="CBA16184.1"/>
    <property type="molecule type" value="Genomic_DNA"/>
</dbReference>